<organism evidence="1 2">
    <name type="scientific">Candidatus Ornithomonoglobus intestinigallinarum</name>
    <dbReference type="NCBI Taxonomy" id="2840894"/>
    <lineage>
        <taxon>Bacteria</taxon>
        <taxon>Bacillati</taxon>
        <taxon>Bacillota</taxon>
        <taxon>Clostridia</taxon>
        <taxon>Candidatus Ornithomonoglobus</taxon>
    </lineage>
</organism>
<dbReference type="Proteomes" id="UP000824165">
    <property type="component" value="Unassembled WGS sequence"/>
</dbReference>
<evidence type="ECO:0000313" key="2">
    <source>
        <dbReference type="Proteomes" id="UP000824165"/>
    </source>
</evidence>
<proteinExistence type="predicted"/>
<protein>
    <submittedName>
        <fullName evidence="1">Uncharacterized protein</fullName>
    </submittedName>
</protein>
<sequence>MAAAKKKKTMTYRGKPLYRVGDRIYYGNLEDKYILALDLQEKEKYNDQLERTSKVRIQLIDNTEGKIGEGQVYRRAERTDLYHALDIGEWWLNDALRMDSEQ</sequence>
<reference evidence="1" key="2">
    <citation type="journal article" date="2021" name="PeerJ">
        <title>Extensive microbial diversity within the chicken gut microbiome revealed by metagenomics and culture.</title>
        <authorList>
            <person name="Gilroy R."/>
            <person name="Ravi A."/>
            <person name="Getino M."/>
            <person name="Pursley I."/>
            <person name="Horton D.L."/>
            <person name="Alikhan N.F."/>
            <person name="Baker D."/>
            <person name="Gharbi K."/>
            <person name="Hall N."/>
            <person name="Watson M."/>
            <person name="Adriaenssens E.M."/>
            <person name="Foster-Nyarko E."/>
            <person name="Jarju S."/>
            <person name="Secka A."/>
            <person name="Antonio M."/>
            <person name="Oren A."/>
            <person name="Chaudhuri R.R."/>
            <person name="La Ragione R."/>
            <person name="Hildebrand F."/>
            <person name="Pallen M.J."/>
        </authorList>
    </citation>
    <scope>NUCLEOTIDE SEQUENCE</scope>
    <source>
        <strain evidence="1">CHK181-108</strain>
    </source>
</reference>
<gene>
    <name evidence="1" type="ORF">IAA60_05705</name>
</gene>
<dbReference type="AlphaFoldDB" id="A0A9D1H4K6"/>
<name>A0A9D1H4K6_9FIRM</name>
<dbReference type="EMBL" id="DVLU01000054">
    <property type="protein sequence ID" value="HIT85384.1"/>
    <property type="molecule type" value="Genomic_DNA"/>
</dbReference>
<evidence type="ECO:0000313" key="1">
    <source>
        <dbReference type="EMBL" id="HIT85384.1"/>
    </source>
</evidence>
<reference evidence="1" key="1">
    <citation type="submission" date="2020-10" db="EMBL/GenBank/DDBJ databases">
        <authorList>
            <person name="Gilroy R."/>
        </authorList>
    </citation>
    <scope>NUCLEOTIDE SEQUENCE</scope>
    <source>
        <strain evidence="1">CHK181-108</strain>
    </source>
</reference>
<accession>A0A9D1H4K6</accession>
<comment type="caution">
    <text evidence="1">The sequence shown here is derived from an EMBL/GenBank/DDBJ whole genome shotgun (WGS) entry which is preliminary data.</text>
</comment>